<accession>A0A511ZKJ1</accession>
<feature type="transmembrane region" description="Helical" evidence="8">
    <location>
        <begin position="83"/>
        <end position="106"/>
    </location>
</feature>
<dbReference type="OrthoDB" id="9801163at2"/>
<feature type="domain" description="ABC transmembrane type-1" evidence="9">
    <location>
        <begin position="46"/>
        <end position="227"/>
    </location>
</feature>
<dbReference type="Pfam" id="PF00528">
    <property type="entry name" value="BPD_transp_1"/>
    <property type="match status" value="1"/>
</dbReference>
<evidence type="ECO:0000313" key="10">
    <source>
        <dbReference type="EMBL" id="GEN87910.1"/>
    </source>
</evidence>
<dbReference type="RefSeq" id="WP_147210861.1">
    <property type="nucleotide sequence ID" value="NZ_BJYM01000010.1"/>
</dbReference>
<evidence type="ECO:0000256" key="2">
    <source>
        <dbReference type="ARBA" id="ARBA00007069"/>
    </source>
</evidence>
<reference evidence="10 11" key="1">
    <citation type="submission" date="2019-07" db="EMBL/GenBank/DDBJ databases">
        <title>Whole genome shotgun sequence of Oceanobacillus sojae NBRC 105379.</title>
        <authorList>
            <person name="Hosoyama A."/>
            <person name="Uohara A."/>
            <person name="Ohji S."/>
            <person name="Ichikawa N."/>
        </authorList>
    </citation>
    <scope>NUCLEOTIDE SEQUENCE [LARGE SCALE GENOMIC DNA]</scope>
    <source>
        <strain evidence="10 11">NBRC 105379</strain>
    </source>
</reference>
<evidence type="ECO:0000256" key="3">
    <source>
        <dbReference type="ARBA" id="ARBA00022448"/>
    </source>
</evidence>
<gene>
    <name evidence="10" type="ORF">OSO01_26490</name>
</gene>
<protein>
    <submittedName>
        <fullName evidence="10">ABC transporter permease</fullName>
    </submittedName>
</protein>
<dbReference type="InterPro" id="IPR000515">
    <property type="entry name" value="MetI-like"/>
</dbReference>
<evidence type="ECO:0000256" key="8">
    <source>
        <dbReference type="RuleBase" id="RU363032"/>
    </source>
</evidence>
<comment type="subcellular location">
    <subcellularLocation>
        <location evidence="1 8">Cell membrane</location>
        <topology evidence="1 8">Multi-pass membrane protein</topology>
    </subcellularLocation>
</comment>
<dbReference type="FunFam" id="1.10.3720.10:FF:000001">
    <property type="entry name" value="Glycine betaine ABC transporter, permease"/>
    <property type="match status" value="1"/>
</dbReference>
<evidence type="ECO:0000256" key="1">
    <source>
        <dbReference type="ARBA" id="ARBA00004651"/>
    </source>
</evidence>
<dbReference type="Gene3D" id="1.10.3720.10">
    <property type="entry name" value="MetI-like"/>
    <property type="match status" value="1"/>
</dbReference>
<keyword evidence="6 8" id="KW-1133">Transmembrane helix</keyword>
<dbReference type="PANTHER" id="PTHR30177">
    <property type="entry name" value="GLYCINE BETAINE/L-PROLINE TRANSPORT SYSTEM PERMEASE PROTEIN PROW"/>
    <property type="match status" value="1"/>
</dbReference>
<evidence type="ECO:0000313" key="11">
    <source>
        <dbReference type="Proteomes" id="UP000321558"/>
    </source>
</evidence>
<dbReference type="GO" id="GO:0055085">
    <property type="term" value="P:transmembrane transport"/>
    <property type="evidence" value="ECO:0007669"/>
    <property type="project" value="InterPro"/>
</dbReference>
<keyword evidence="5" id="KW-0029">Amino-acid transport</keyword>
<dbReference type="PANTHER" id="PTHR30177:SF4">
    <property type="entry name" value="OSMOPROTECTANT IMPORT PERMEASE PROTEIN OSMW"/>
    <property type="match status" value="1"/>
</dbReference>
<dbReference type="EMBL" id="BJYM01000010">
    <property type="protein sequence ID" value="GEN87910.1"/>
    <property type="molecule type" value="Genomic_DNA"/>
</dbReference>
<evidence type="ECO:0000256" key="6">
    <source>
        <dbReference type="ARBA" id="ARBA00022989"/>
    </source>
</evidence>
<proteinExistence type="inferred from homology"/>
<dbReference type="InterPro" id="IPR051204">
    <property type="entry name" value="ABC_transp_perm/SBD"/>
</dbReference>
<keyword evidence="3 8" id="KW-0813">Transport</keyword>
<evidence type="ECO:0000259" key="9">
    <source>
        <dbReference type="PROSITE" id="PS50928"/>
    </source>
</evidence>
<dbReference type="STRING" id="582851.GCA_900162665_03952"/>
<name>A0A511ZKJ1_9BACI</name>
<feature type="transmembrane region" description="Helical" evidence="8">
    <location>
        <begin position="208"/>
        <end position="227"/>
    </location>
</feature>
<dbReference type="AlphaFoldDB" id="A0A511ZKJ1"/>
<dbReference type="Proteomes" id="UP000321558">
    <property type="component" value="Unassembled WGS sequence"/>
</dbReference>
<dbReference type="GO" id="GO:0031460">
    <property type="term" value="P:glycine betaine transport"/>
    <property type="evidence" value="ECO:0007669"/>
    <property type="project" value="TreeGrafter"/>
</dbReference>
<feature type="transmembrane region" description="Helical" evidence="8">
    <location>
        <begin position="163"/>
        <end position="188"/>
    </location>
</feature>
<dbReference type="InterPro" id="IPR035906">
    <property type="entry name" value="MetI-like_sf"/>
</dbReference>
<evidence type="ECO:0000256" key="5">
    <source>
        <dbReference type="ARBA" id="ARBA00022970"/>
    </source>
</evidence>
<organism evidence="10 11">
    <name type="scientific">Oceanobacillus sojae</name>
    <dbReference type="NCBI Taxonomy" id="582851"/>
    <lineage>
        <taxon>Bacteria</taxon>
        <taxon>Bacillati</taxon>
        <taxon>Bacillota</taxon>
        <taxon>Bacilli</taxon>
        <taxon>Bacillales</taxon>
        <taxon>Bacillaceae</taxon>
        <taxon>Oceanobacillus</taxon>
    </lineage>
</organism>
<comment type="caution">
    <text evidence="10">The sequence shown here is derived from an EMBL/GenBank/DDBJ whole genome shotgun (WGS) entry which is preliminary data.</text>
</comment>
<dbReference type="GO" id="GO:0006865">
    <property type="term" value="P:amino acid transport"/>
    <property type="evidence" value="ECO:0007669"/>
    <property type="project" value="UniProtKB-KW"/>
</dbReference>
<keyword evidence="11" id="KW-1185">Reference proteome</keyword>
<comment type="similarity">
    <text evidence="2">Belongs to the binding-protein-dependent transport system permease family. CysTW subfamily.</text>
</comment>
<dbReference type="PROSITE" id="PS50928">
    <property type="entry name" value="ABC_TM1"/>
    <property type="match status" value="1"/>
</dbReference>
<evidence type="ECO:0000256" key="4">
    <source>
        <dbReference type="ARBA" id="ARBA00022692"/>
    </source>
</evidence>
<keyword evidence="7 8" id="KW-0472">Membrane</keyword>
<feature type="transmembrane region" description="Helical" evidence="8">
    <location>
        <begin position="112"/>
        <end position="130"/>
    </location>
</feature>
<feature type="transmembrane region" description="Helical" evidence="8">
    <location>
        <begin position="52"/>
        <end position="71"/>
    </location>
</feature>
<feature type="transmembrane region" description="Helical" evidence="8">
    <location>
        <begin position="12"/>
        <end position="32"/>
    </location>
</feature>
<keyword evidence="4 8" id="KW-0812">Transmembrane</keyword>
<evidence type="ECO:0000256" key="7">
    <source>
        <dbReference type="ARBA" id="ARBA00023136"/>
    </source>
</evidence>
<sequence>MNRKKLIANIVRILLYAFVIGFFIYAGVNGYFSPIFEQTDTFWVLVGQHLNLVMLSSILAVVIALPLAVLFTRPRFRKYEWIASNVANLAQTVPSLAVLALAIGILGVGFKPAVFALFIYSVLPIFRNAVAGFNSINPDLIDAGKGMGMKASQIFWRVEVPNAAYAIIGGLRTAIVLNVGTAALAYYIGGGGLGVWIMTGIELFDNAYLISGAIPVTLLAIGLDYLLRGAGYVISPKSASQTADSATST</sequence>
<dbReference type="CDD" id="cd06261">
    <property type="entry name" value="TM_PBP2"/>
    <property type="match status" value="1"/>
</dbReference>
<dbReference type="SUPFAM" id="SSF161098">
    <property type="entry name" value="MetI-like"/>
    <property type="match status" value="1"/>
</dbReference>
<dbReference type="GO" id="GO:0005886">
    <property type="term" value="C:plasma membrane"/>
    <property type="evidence" value="ECO:0007669"/>
    <property type="project" value="UniProtKB-SubCell"/>
</dbReference>